<dbReference type="Proteomes" id="UP001495147">
    <property type="component" value="Unassembled WGS sequence"/>
</dbReference>
<dbReference type="RefSeq" id="WP_347702852.1">
    <property type="nucleotide sequence ID" value="NZ_JBDPZD010000001.1"/>
</dbReference>
<feature type="transmembrane region" description="Helical" evidence="1">
    <location>
        <begin position="73"/>
        <end position="90"/>
    </location>
</feature>
<dbReference type="InterPro" id="IPR058581">
    <property type="entry name" value="TM_HPP"/>
</dbReference>
<organism evidence="3 4">
    <name type="scientific">Roseateles paludis</name>
    <dbReference type="NCBI Taxonomy" id="3145238"/>
    <lineage>
        <taxon>Bacteria</taxon>
        <taxon>Pseudomonadati</taxon>
        <taxon>Pseudomonadota</taxon>
        <taxon>Betaproteobacteria</taxon>
        <taxon>Burkholderiales</taxon>
        <taxon>Sphaerotilaceae</taxon>
        <taxon>Roseateles</taxon>
    </lineage>
</organism>
<dbReference type="Pfam" id="PF04982">
    <property type="entry name" value="TM_HPP"/>
    <property type="match status" value="1"/>
</dbReference>
<proteinExistence type="predicted"/>
<feature type="transmembrane region" description="Helical" evidence="1">
    <location>
        <begin position="126"/>
        <end position="143"/>
    </location>
</feature>
<keyword evidence="1" id="KW-1133">Transmembrane helix</keyword>
<accession>A0ABV0FYD3</accession>
<dbReference type="PANTHER" id="PTHR33741:SF5">
    <property type="entry name" value="TRANSMEMBRANE PROTEIN DDB_G0269096-RELATED"/>
    <property type="match status" value="1"/>
</dbReference>
<keyword evidence="1" id="KW-0472">Membrane</keyword>
<sequence length="195" mass="20846">MESLKPLAAPLRPGRRMTELSQAPVSGPVSGPVIATPSPARAPQHTLAQGLVACAGVFVVIGVLAIFSFKLHVLLLLGSFGSSAVMVFTFPEIHFSQPRSVIGGHVICSAMGLAALQLWGPVWWSLALAAALSLALMMLTRTVHPPAGSNPVIAFLTAPHWDFVLFPTLFGAAAMVLVAIVYHRGCKRRYPLYWR</sequence>
<feature type="transmembrane region" description="Helical" evidence="1">
    <location>
        <begin position="163"/>
        <end position="182"/>
    </location>
</feature>
<evidence type="ECO:0000313" key="4">
    <source>
        <dbReference type="Proteomes" id="UP001495147"/>
    </source>
</evidence>
<feature type="transmembrane region" description="Helical" evidence="1">
    <location>
        <begin position="102"/>
        <end position="119"/>
    </location>
</feature>
<feature type="transmembrane region" description="Helical" evidence="1">
    <location>
        <begin position="47"/>
        <end position="66"/>
    </location>
</feature>
<gene>
    <name evidence="3" type="ORF">ABDJ85_00945</name>
</gene>
<protein>
    <submittedName>
        <fullName evidence="3">HPP family protein</fullName>
    </submittedName>
</protein>
<evidence type="ECO:0000313" key="3">
    <source>
        <dbReference type="EMBL" id="MEO3690016.1"/>
    </source>
</evidence>
<evidence type="ECO:0000256" key="1">
    <source>
        <dbReference type="SAM" id="Phobius"/>
    </source>
</evidence>
<evidence type="ECO:0000259" key="2">
    <source>
        <dbReference type="Pfam" id="PF04982"/>
    </source>
</evidence>
<comment type="caution">
    <text evidence="3">The sequence shown here is derived from an EMBL/GenBank/DDBJ whole genome shotgun (WGS) entry which is preliminary data.</text>
</comment>
<name>A0ABV0FYD3_9BURK</name>
<feature type="domain" description="HPP transmembrane region" evidence="2">
    <location>
        <begin position="43"/>
        <end position="191"/>
    </location>
</feature>
<reference evidence="3 4" key="1">
    <citation type="submission" date="2024-05" db="EMBL/GenBank/DDBJ databases">
        <title>Roseateles sp. DJS-2-20 16S ribosomal RNA gene Genome sequencing and assembly.</title>
        <authorList>
            <person name="Woo H."/>
        </authorList>
    </citation>
    <scope>NUCLEOTIDE SEQUENCE [LARGE SCALE GENOMIC DNA]</scope>
    <source>
        <strain evidence="3 4">DJS-2-20</strain>
    </source>
</reference>
<dbReference type="EMBL" id="JBDPZD010000001">
    <property type="protein sequence ID" value="MEO3690016.1"/>
    <property type="molecule type" value="Genomic_DNA"/>
</dbReference>
<keyword evidence="1" id="KW-0812">Transmembrane</keyword>
<dbReference type="PANTHER" id="PTHR33741">
    <property type="entry name" value="TRANSMEMBRANE PROTEIN DDB_G0269096-RELATED"/>
    <property type="match status" value="1"/>
</dbReference>
<keyword evidence="4" id="KW-1185">Reference proteome</keyword>
<dbReference type="InterPro" id="IPR007065">
    <property type="entry name" value="HPP"/>
</dbReference>